<dbReference type="GO" id="GO:0008081">
    <property type="term" value="F:phosphoric diester hydrolase activity"/>
    <property type="evidence" value="ECO:0007669"/>
    <property type="project" value="InterPro"/>
</dbReference>
<protein>
    <submittedName>
        <fullName evidence="2">Phosphodiesterase</fullName>
    </submittedName>
</protein>
<comment type="caution">
    <text evidence="2">The sequence shown here is derived from an EMBL/GenBank/DDBJ whole genome shotgun (WGS) entry which is preliminary data.</text>
</comment>
<evidence type="ECO:0000313" key="2">
    <source>
        <dbReference type="EMBL" id="GLK66268.1"/>
    </source>
</evidence>
<dbReference type="Proteomes" id="UP001143349">
    <property type="component" value="Unassembled WGS sequence"/>
</dbReference>
<evidence type="ECO:0000313" key="3">
    <source>
        <dbReference type="Proteomes" id="UP001143349"/>
    </source>
</evidence>
<dbReference type="Pfam" id="PF03009">
    <property type="entry name" value="GDPD"/>
    <property type="match status" value="1"/>
</dbReference>
<proteinExistence type="predicted"/>
<dbReference type="PANTHER" id="PTHR46211">
    <property type="entry name" value="GLYCEROPHOSPHORYL DIESTER PHOSPHODIESTERASE"/>
    <property type="match status" value="1"/>
</dbReference>
<evidence type="ECO:0000259" key="1">
    <source>
        <dbReference type="PROSITE" id="PS51704"/>
    </source>
</evidence>
<accession>A0AAD3RV45</accession>
<gene>
    <name evidence="2" type="ORF">GCM10017635_37450</name>
</gene>
<reference evidence="2" key="1">
    <citation type="journal article" date="2014" name="Int. J. Syst. Evol. Microbiol.">
        <title>Complete genome sequence of Corynebacterium casei LMG S-19264T (=DSM 44701T), isolated from a smear-ripened cheese.</title>
        <authorList>
            <consortium name="US DOE Joint Genome Institute (JGI-PGF)"/>
            <person name="Walter F."/>
            <person name="Albersmeier A."/>
            <person name="Kalinowski J."/>
            <person name="Ruckert C."/>
        </authorList>
    </citation>
    <scope>NUCLEOTIDE SEQUENCE</scope>
    <source>
        <strain evidence="2">VKM B-2222</strain>
    </source>
</reference>
<dbReference type="SUPFAM" id="SSF51695">
    <property type="entry name" value="PLC-like phosphodiesterases"/>
    <property type="match status" value="1"/>
</dbReference>
<dbReference type="EMBL" id="BSFH01000099">
    <property type="protein sequence ID" value="GLK66268.1"/>
    <property type="molecule type" value="Genomic_DNA"/>
</dbReference>
<dbReference type="PANTHER" id="PTHR46211:SF1">
    <property type="entry name" value="GLYCEROPHOSPHODIESTER PHOSPHODIESTERASE, CYTOPLASMIC"/>
    <property type="match status" value="1"/>
</dbReference>
<feature type="domain" description="GP-PDE" evidence="1">
    <location>
        <begin position="9"/>
        <end position="251"/>
    </location>
</feature>
<reference evidence="2" key="2">
    <citation type="submission" date="2023-01" db="EMBL/GenBank/DDBJ databases">
        <authorList>
            <person name="Sun Q."/>
            <person name="Evtushenko L."/>
        </authorList>
    </citation>
    <scope>NUCLEOTIDE SEQUENCE</scope>
    <source>
        <strain evidence="2">VKM B-2222</strain>
    </source>
</reference>
<dbReference type="Gene3D" id="3.20.20.190">
    <property type="entry name" value="Phosphatidylinositol (PI) phosphodiesterase"/>
    <property type="match status" value="1"/>
</dbReference>
<keyword evidence="3" id="KW-1185">Reference proteome</keyword>
<dbReference type="GO" id="GO:0006629">
    <property type="term" value="P:lipid metabolic process"/>
    <property type="evidence" value="ECO:0007669"/>
    <property type="project" value="InterPro"/>
</dbReference>
<dbReference type="InterPro" id="IPR017946">
    <property type="entry name" value="PLC-like_Pdiesterase_TIM-brl"/>
</dbReference>
<dbReference type="RefSeq" id="WP_271180375.1">
    <property type="nucleotide sequence ID" value="NZ_BSFH01000099.1"/>
</dbReference>
<name>A0AAD3RV45_9RHOB</name>
<organism evidence="2 3">
    <name type="scientific">Paracoccus kondratievae</name>
    <dbReference type="NCBI Taxonomy" id="135740"/>
    <lineage>
        <taxon>Bacteria</taxon>
        <taxon>Pseudomonadati</taxon>
        <taxon>Pseudomonadota</taxon>
        <taxon>Alphaproteobacteria</taxon>
        <taxon>Rhodobacterales</taxon>
        <taxon>Paracoccaceae</taxon>
        <taxon>Paracoccus</taxon>
    </lineage>
</organism>
<sequence>MSLHPDFLNMPIAHRGLHGPGMPENSMAAFRAAIAAGYGIECDIQRTADGTALVFHDDDLPRLTGAEGPVGAKGMDDLSQLRLLGTSEPIPTLADLLAEVAGRVPLLIEIKDQSLRLSDQVGDLQDEVARLVLAYGGPVAVMSFNPHTIAAFHVAAPEVTVGLTTCDYKDEEWAVAGEAALAHLAAIGDFDRVGASFISHDRKDLDNPAVTALKQRGVPVLCWTVRSPEEEAAARRVADNITFERYLPARP</sequence>
<dbReference type="PROSITE" id="PS51704">
    <property type="entry name" value="GP_PDE"/>
    <property type="match status" value="1"/>
</dbReference>
<dbReference type="InterPro" id="IPR030395">
    <property type="entry name" value="GP_PDE_dom"/>
</dbReference>
<dbReference type="AlphaFoldDB" id="A0AAD3RV45"/>